<evidence type="ECO:0000256" key="1">
    <source>
        <dbReference type="ARBA" id="ARBA00004123"/>
    </source>
</evidence>
<evidence type="ECO:0008006" key="6">
    <source>
        <dbReference type="Google" id="ProtNLM"/>
    </source>
</evidence>
<gene>
    <name evidence="4" type="ORF">AB6A40_009968</name>
</gene>
<name>A0ABD6EYP0_9BILA</name>
<feature type="region of interest" description="Disordered" evidence="3">
    <location>
        <begin position="1"/>
        <end position="22"/>
    </location>
</feature>
<reference evidence="4 5" key="1">
    <citation type="submission" date="2024-08" db="EMBL/GenBank/DDBJ databases">
        <title>Gnathostoma spinigerum genome.</title>
        <authorList>
            <person name="Gonzalez-Bertolin B."/>
            <person name="Monzon S."/>
            <person name="Zaballos A."/>
            <person name="Jimenez P."/>
            <person name="Dekumyoy P."/>
            <person name="Varona S."/>
            <person name="Cuesta I."/>
            <person name="Sumanam S."/>
            <person name="Adisakwattana P."/>
            <person name="Gasser R.B."/>
            <person name="Hernandez-Gonzalez A."/>
            <person name="Young N.D."/>
            <person name="Perteguer M.J."/>
        </authorList>
    </citation>
    <scope>NUCLEOTIDE SEQUENCE [LARGE SCALE GENOMIC DNA]</scope>
    <source>
        <strain evidence="4">AL3</strain>
        <tissue evidence="4">Liver</tissue>
    </source>
</reference>
<protein>
    <recommendedName>
        <fullName evidence="6">LisH domain-containing protein</fullName>
    </recommendedName>
</protein>
<dbReference type="InterPro" id="IPR006594">
    <property type="entry name" value="LisH"/>
</dbReference>
<sequence>MMFAQQPKGPPTSRPQPTLTSQSEAAAKEKLAGFVYEYLVHNGATKTAESFKGEMLSHNNAPKQVNVGDAPGFLQNWFLLYQANCFTTKPVVLAAVSKTLSFRKIYCRLFHCSIEVLLRMSAYYRDGLLDATVLAPTHPGGW</sequence>
<evidence type="ECO:0000256" key="2">
    <source>
        <dbReference type="ARBA" id="ARBA00023242"/>
    </source>
</evidence>
<accession>A0ABD6EYP0</accession>
<evidence type="ECO:0000256" key="3">
    <source>
        <dbReference type="SAM" id="MobiDB-lite"/>
    </source>
</evidence>
<comment type="subcellular location">
    <subcellularLocation>
        <location evidence="1">Nucleus</location>
    </subcellularLocation>
</comment>
<comment type="caution">
    <text evidence="4">The sequence shown here is derived from an EMBL/GenBank/DDBJ whole genome shotgun (WGS) entry which is preliminary data.</text>
</comment>
<keyword evidence="2" id="KW-0539">Nucleus</keyword>
<keyword evidence="5" id="KW-1185">Reference proteome</keyword>
<dbReference type="AlphaFoldDB" id="A0ABD6EYP0"/>
<dbReference type="GO" id="GO:0005634">
    <property type="term" value="C:nucleus"/>
    <property type="evidence" value="ECO:0007669"/>
    <property type="project" value="UniProtKB-SubCell"/>
</dbReference>
<dbReference type="PROSITE" id="PS50896">
    <property type="entry name" value="LISH"/>
    <property type="match status" value="1"/>
</dbReference>
<evidence type="ECO:0000313" key="5">
    <source>
        <dbReference type="Proteomes" id="UP001608902"/>
    </source>
</evidence>
<organism evidence="4 5">
    <name type="scientific">Gnathostoma spinigerum</name>
    <dbReference type="NCBI Taxonomy" id="75299"/>
    <lineage>
        <taxon>Eukaryota</taxon>
        <taxon>Metazoa</taxon>
        <taxon>Ecdysozoa</taxon>
        <taxon>Nematoda</taxon>
        <taxon>Chromadorea</taxon>
        <taxon>Rhabditida</taxon>
        <taxon>Spirurina</taxon>
        <taxon>Gnathostomatomorpha</taxon>
        <taxon>Gnathostomatoidea</taxon>
        <taxon>Gnathostomatidae</taxon>
        <taxon>Gnathostoma</taxon>
    </lineage>
</organism>
<dbReference type="PANTHER" id="PTHR12610:SF12">
    <property type="entry name" value="SEQUENCE-SPECIFIC SINGLE-STRANDED DNA-BINDING PROTEIN, ISOFORM D"/>
    <property type="match status" value="1"/>
</dbReference>
<dbReference type="PANTHER" id="PTHR12610">
    <property type="entry name" value="SINGLE STRANDED DNA BINDING PROTEIN"/>
    <property type="match status" value="1"/>
</dbReference>
<dbReference type="Proteomes" id="UP001608902">
    <property type="component" value="Unassembled WGS sequence"/>
</dbReference>
<dbReference type="EMBL" id="JBGFUD010011617">
    <property type="protein sequence ID" value="MFH4983259.1"/>
    <property type="molecule type" value="Genomic_DNA"/>
</dbReference>
<evidence type="ECO:0000313" key="4">
    <source>
        <dbReference type="EMBL" id="MFH4983259.1"/>
    </source>
</evidence>
<proteinExistence type="predicted"/>